<evidence type="ECO:0000256" key="1">
    <source>
        <dbReference type="ARBA" id="ARBA00022679"/>
    </source>
</evidence>
<dbReference type="STRING" id="63057.A0A2P5BGU2"/>
<keyword evidence="1" id="KW-0808">Transferase</keyword>
<dbReference type="Pfam" id="PF14377">
    <property type="entry name" value="UBM"/>
    <property type="match status" value="1"/>
</dbReference>
<dbReference type="Proteomes" id="UP000237000">
    <property type="component" value="Unassembled WGS sequence"/>
</dbReference>
<protein>
    <submittedName>
        <fullName evidence="2">Uncharacterized protein</fullName>
    </submittedName>
</protein>
<dbReference type="InParanoid" id="A0A2P5BGU2"/>
<dbReference type="OrthoDB" id="1553639at2759"/>
<gene>
    <name evidence="2" type="ORF">TorRG33x02_321700</name>
</gene>
<proteinExistence type="predicted"/>
<evidence type="ECO:0000313" key="2">
    <source>
        <dbReference type="EMBL" id="PON48007.1"/>
    </source>
</evidence>
<keyword evidence="3" id="KW-1185">Reference proteome</keyword>
<sequence length="205" mass="23279">MRFFFVMQNPSCLSSEQGQDDFIQEANLSTSASGTECCLGINQSEEQRVFHSEEPGVQFAASSLNRLNQKRKTSKDKGTHSILRFFKKWDPSCSSMKEEHADNLQNAEALSSADNSCLDLNEASRLTGRPLEVNATNNVQCTSTRFEQRREAWSYKIDEIDPSVVDELPPEIQEEVRSWLQPHKRSNLAKRGSGIAHYFMPTRKT</sequence>
<dbReference type="InterPro" id="IPR025527">
    <property type="entry name" value="HUWE1/Rev1_UBM"/>
</dbReference>
<name>A0A2P5BGU2_TREOI</name>
<evidence type="ECO:0000313" key="3">
    <source>
        <dbReference type="Proteomes" id="UP000237000"/>
    </source>
</evidence>
<dbReference type="EMBL" id="JXTC01000524">
    <property type="protein sequence ID" value="PON48007.1"/>
    <property type="molecule type" value="Genomic_DNA"/>
</dbReference>
<reference evidence="3" key="1">
    <citation type="submission" date="2016-06" db="EMBL/GenBank/DDBJ databases">
        <title>Parallel loss of symbiosis genes in relatives of nitrogen-fixing non-legume Parasponia.</title>
        <authorList>
            <person name="Van Velzen R."/>
            <person name="Holmer R."/>
            <person name="Bu F."/>
            <person name="Rutten L."/>
            <person name="Van Zeijl A."/>
            <person name="Liu W."/>
            <person name="Santuari L."/>
            <person name="Cao Q."/>
            <person name="Sharma T."/>
            <person name="Shen D."/>
            <person name="Roswanjaya Y."/>
            <person name="Wardhani T."/>
            <person name="Kalhor M.S."/>
            <person name="Jansen J."/>
            <person name="Van den Hoogen J."/>
            <person name="Gungor B."/>
            <person name="Hartog M."/>
            <person name="Hontelez J."/>
            <person name="Verver J."/>
            <person name="Yang W.-C."/>
            <person name="Schijlen E."/>
            <person name="Repin R."/>
            <person name="Schilthuizen M."/>
            <person name="Schranz E."/>
            <person name="Heidstra R."/>
            <person name="Miyata K."/>
            <person name="Fedorova E."/>
            <person name="Kohlen W."/>
            <person name="Bisseling T."/>
            <person name="Smit S."/>
            <person name="Geurts R."/>
        </authorList>
    </citation>
    <scope>NUCLEOTIDE SEQUENCE [LARGE SCALE GENOMIC DNA]</scope>
    <source>
        <strain evidence="3">cv. RG33-2</strain>
    </source>
</reference>
<organism evidence="2 3">
    <name type="scientific">Trema orientale</name>
    <name type="common">Charcoal tree</name>
    <name type="synonym">Celtis orientalis</name>
    <dbReference type="NCBI Taxonomy" id="63057"/>
    <lineage>
        <taxon>Eukaryota</taxon>
        <taxon>Viridiplantae</taxon>
        <taxon>Streptophyta</taxon>
        <taxon>Embryophyta</taxon>
        <taxon>Tracheophyta</taxon>
        <taxon>Spermatophyta</taxon>
        <taxon>Magnoliopsida</taxon>
        <taxon>eudicotyledons</taxon>
        <taxon>Gunneridae</taxon>
        <taxon>Pentapetalae</taxon>
        <taxon>rosids</taxon>
        <taxon>fabids</taxon>
        <taxon>Rosales</taxon>
        <taxon>Cannabaceae</taxon>
        <taxon>Trema</taxon>
    </lineage>
</organism>
<accession>A0A2P5BGU2</accession>
<comment type="caution">
    <text evidence="2">The sequence shown here is derived from an EMBL/GenBank/DDBJ whole genome shotgun (WGS) entry which is preliminary data.</text>
</comment>
<dbReference type="AlphaFoldDB" id="A0A2P5BGU2"/>